<dbReference type="NCBIfam" id="TIGR01554">
    <property type="entry name" value="major_cap_HK97"/>
    <property type="match status" value="1"/>
</dbReference>
<comment type="subcellular location">
    <subcellularLocation>
        <location evidence="1">Virion</location>
    </subcellularLocation>
</comment>
<dbReference type="InterPro" id="IPR054612">
    <property type="entry name" value="Phage_capsid-like_C"/>
</dbReference>
<dbReference type="KEGG" id="rer:RER_39760"/>
<dbReference type="Pfam" id="PF05065">
    <property type="entry name" value="Phage_capsid"/>
    <property type="match status" value="1"/>
</dbReference>
<dbReference type="eggNOG" id="COG4653">
    <property type="taxonomic scope" value="Bacteria"/>
</dbReference>
<dbReference type="AlphaFoldDB" id="C1A249"/>
<reference evidence="4" key="1">
    <citation type="submission" date="2005-03" db="EMBL/GenBank/DDBJ databases">
        <title>Comparison of the complete genome sequences of Rhodococcus erythropolis PR4 and Rhodococcus opacus B4.</title>
        <authorList>
            <person name="Takarada H."/>
            <person name="Sekine M."/>
            <person name="Hosoyama A."/>
            <person name="Yamada R."/>
            <person name="Fujisawa T."/>
            <person name="Omata S."/>
            <person name="Shimizu A."/>
            <person name="Tsukatani N."/>
            <person name="Tanikawa S."/>
            <person name="Fujita N."/>
            <person name="Harayama S."/>
        </authorList>
    </citation>
    <scope>NUCLEOTIDE SEQUENCE [LARGE SCALE GENOMIC DNA]</scope>
    <source>
        <strain evidence="4">PR4 / NBRC 100887</strain>
    </source>
</reference>
<dbReference type="Proteomes" id="UP000002204">
    <property type="component" value="Chromosome"/>
</dbReference>
<dbReference type="HOGENOM" id="CLU_042625_0_0_11"/>
<name>C1A249_RHOE4</name>
<reference evidence="3 4" key="2">
    <citation type="journal article" date="2006" name="Environ. Microbiol.">
        <title>Sequence analysis of three plasmids harboured in Rhodococcus erythropolis strain PR4.</title>
        <authorList>
            <person name="Sekine M."/>
            <person name="Tanikawa S."/>
            <person name="Omata S."/>
            <person name="Saito M."/>
            <person name="Fujisawa T."/>
            <person name="Tsukatani N."/>
            <person name="Tajima T."/>
            <person name="Sekigawa T."/>
            <person name="Kosugi H."/>
            <person name="Matsuo Y."/>
            <person name="Nishiko R."/>
            <person name="Imamura K."/>
            <person name="Ito M."/>
            <person name="Narita H."/>
            <person name="Tago S."/>
            <person name="Fujita N."/>
            <person name="Harayama S."/>
        </authorList>
    </citation>
    <scope>NUCLEOTIDE SEQUENCE [LARGE SCALE GENOMIC DNA]</scope>
    <source>
        <strain evidence="4">PR4 / NBRC 100887</strain>
    </source>
</reference>
<dbReference type="PATRIC" id="fig|234621.6.peg.4510"/>
<protein>
    <recommendedName>
        <fullName evidence="2">Phage capsid-like C-terminal domain-containing protein</fullName>
    </recommendedName>
</protein>
<accession>C1A249</accession>
<organism evidence="3 4">
    <name type="scientific">Rhodococcus erythropolis (strain PR4 / NBRC 100887)</name>
    <dbReference type="NCBI Taxonomy" id="234621"/>
    <lineage>
        <taxon>Bacteria</taxon>
        <taxon>Bacillati</taxon>
        <taxon>Actinomycetota</taxon>
        <taxon>Actinomycetes</taxon>
        <taxon>Mycobacteriales</taxon>
        <taxon>Nocardiaceae</taxon>
        <taxon>Rhodococcus</taxon>
        <taxon>Rhodococcus erythropolis group</taxon>
    </lineage>
</organism>
<evidence type="ECO:0000256" key="1">
    <source>
        <dbReference type="ARBA" id="ARBA00004328"/>
    </source>
</evidence>
<dbReference type="EMBL" id="AP008957">
    <property type="protein sequence ID" value="BAH34684.1"/>
    <property type="molecule type" value="Genomic_DNA"/>
</dbReference>
<dbReference type="RefSeq" id="WP_020908332.1">
    <property type="nucleotide sequence ID" value="NC_012490.1"/>
</dbReference>
<feature type="domain" description="Phage capsid-like C-terminal" evidence="2">
    <location>
        <begin position="191"/>
        <end position="468"/>
    </location>
</feature>
<dbReference type="SUPFAM" id="SSF56563">
    <property type="entry name" value="Major capsid protein gp5"/>
    <property type="match status" value="1"/>
</dbReference>
<evidence type="ECO:0000313" key="4">
    <source>
        <dbReference type="Proteomes" id="UP000002204"/>
    </source>
</evidence>
<sequence>MTINMKDAKFDRLRGLTDDQFAAERLRLRTEATELTERIELTADDSERFDSLADDLEYIKRALEQHSRLRELVEAGSIEAGASFGVGGASTHKDSDPVRDQALRNIERAHKAGRLTESAATLSEHLVGTDSVAARLAATTGSDAYRSAFAKLVTDPQRGHMLWTPDEGQAYRDADKVRGLIEGSGGTGKHLVPWDLDPSVILTNAGSVSPLREISRVVQTNSNAWNGVSSAGVTSDWTAETAQAPDGTPTLVPEPIPVHKAASWVPFSIELEQDGLHLLAELQKLLVDSAVQLENTAFATGSGSGQPTGLITALVAAGGSVIVPGTGTEALVSADVYALQNALGSRWQANASFAGNLAVLNTIRQFETTNGALKFPSAQNVPASLLSRPLHEISGMDGVINAAATESNYSLVYGDFQNFVIVDRVGTTVELVPHLMGANGRPTGERGLYMFRRVGSDVVNPAAFKLLRINTTA</sequence>
<evidence type="ECO:0000259" key="2">
    <source>
        <dbReference type="Pfam" id="PF05065"/>
    </source>
</evidence>
<dbReference type="Gene3D" id="3.30.2400.10">
    <property type="entry name" value="Major capsid protein gp5"/>
    <property type="match status" value="1"/>
</dbReference>
<evidence type="ECO:0000313" key="3">
    <source>
        <dbReference type="EMBL" id="BAH34684.1"/>
    </source>
</evidence>
<dbReference type="InterPro" id="IPR024455">
    <property type="entry name" value="Phage_capsid"/>
</dbReference>
<gene>
    <name evidence="3" type="ordered locus">RER_39760</name>
</gene>
<proteinExistence type="predicted"/>